<keyword evidence="2" id="KW-0406">Ion transport</keyword>
<evidence type="ECO:0000256" key="5">
    <source>
        <dbReference type="SAM" id="MobiDB-lite"/>
    </source>
</evidence>
<comment type="similarity">
    <text evidence="1">Belongs to the bacterial solute-binding protein 1 family.</text>
</comment>
<dbReference type="SUPFAM" id="SSF53850">
    <property type="entry name" value="Periplasmic binding protein-like II"/>
    <property type="match status" value="1"/>
</dbReference>
<feature type="binding site" evidence="4">
    <location>
        <position position="54"/>
    </location>
    <ligand>
        <name>Fe cation</name>
        <dbReference type="ChEBI" id="CHEBI:24875"/>
    </ligand>
</feature>
<evidence type="ECO:0000256" key="4">
    <source>
        <dbReference type="PIRSR" id="PIRSR002825-1"/>
    </source>
</evidence>
<feature type="binding site" evidence="4">
    <location>
        <position position="241"/>
    </location>
    <ligand>
        <name>Fe cation</name>
        <dbReference type="ChEBI" id="CHEBI:24875"/>
    </ligand>
</feature>
<evidence type="ECO:0000313" key="7">
    <source>
        <dbReference type="EMBL" id="MBE9115423.1"/>
    </source>
</evidence>
<organism evidence="7 8">
    <name type="scientific">Lusitaniella coriacea LEGE 07157</name>
    <dbReference type="NCBI Taxonomy" id="945747"/>
    <lineage>
        <taxon>Bacteria</taxon>
        <taxon>Bacillati</taxon>
        <taxon>Cyanobacteriota</taxon>
        <taxon>Cyanophyceae</taxon>
        <taxon>Spirulinales</taxon>
        <taxon>Lusitaniellaceae</taxon>
        <taxon>Lusitaniella</taxon>
    </lineage>
</organism>
<evidence type="ECO:0000256" key="3">
    <source>
        <dbReference type="ARBA" id="ARBA00022729"/>
    </source>
</evidence>
<dbReference type="PROSITE" id="PS51257">
    <property type="entry name" value="PROKAR_LIPOPROTEIN"/>
    <property type="match status" value="1"/>
</dbReference>
<dbReference type="PANTHER" id="PTHR30006:SF15">
    <property type="entry name" value="IRON-UTILIZATION PERIPLASMIC PROTEIN"/>
    <property type="match status" value="1"/>
</dbReference>
<keyword evidence="2" id="KW-0813">Transport</keyword>
<dbReference type="InterPro" id="IPR026045">
    <property type="entry name" value="Ferric-bd"/>
</dbReference>
<dbReference type="EMBL" id="JADEWZ010000006">
    <property type="protein sequence ID" value="MBE9115423.1"/>
    <property type="molecule type" value="Genomic_DNA"/>
</dbReference>
<dbReference type="Pfam" id="PF13343">
    <property type="entry name" value="SBP_bac_6"/>
    <property type="match status" value="1"/>
</dbReference>
<dbReference type="CDD" id="cd13542">
    <property type="entry name" value="PBP2_FutA1_ilke"/>
    <property type="match status" value="1"/>
</dbReference>
<dbReference type="GO" id="GO:0046872">
    <property type="term" value="F:metal ion binding"/>
    <property type="evidence" value="ECO:0007669"/>
    <property type="project" value="UniProtKB-KW"/>
</dbReference>
<evidence type="ECO:0000256" key="2">
    <source>
        <dbReference type="ARBA" id="ARBA00022496"/>
    </source>
</evidence>
<protein>
    <submittedName>
        <fullName evidence="7">Fe(3+) ABC transporter substrate-binding protein</fullName>
    </submittedName>
</protein>
<dbReference type="AlphaFoldDB" id="A0A8J7B8X8"/>
<dbReference type="Gene3D" id="3.40.190.10">
    <property type="entry name" value="Periplasmic binding protein-like II"/>
    <property type="match status" value="2"/>
</dbReference>
<dbReference type="PANTHER" id="PTHR30006">
    <property type="entry name" value="THIAMINE-BINDING PERIPLASMIC PROTEIN-RELATED"/>
    <property type="match status" value="1"/>
</dbReference>
<evidence type="ECO:0000313" key="8">
    <source>
        <dbReference type="Proteomes" id="UP000654482"/>
    </source>
</evidence>
<feature type="binding site" evidence="4">
    <location>
        <position position="242"/>
    </location>
    <ligand>
        <name>Fe cation</name>
        <dbReference type="ChEBI" id="CHEBI:24875"/>
    </ligand>
</feature>
<comment type="caution">
    <text evidence="7">The sequence shown here is derived from an EMBL/GenBank/DDBJ whole genome shotgun (WGS) entry which is preliminary data.</text>
</comment>
<keyword evidence="3 6" id="KW-0732">Signal</keyword>
<evidence type="ECO:0000256" key="6">
    <source>
        <dbReference type="SAM" id="SignalP"/>
    </source>
</evidence>
<keyword evidence="4" id="KW-0408">Iron</keyword>
<dbReference type="Proteomes" id="UP000654482">
    <property type="component" value="Unassembled WGS sequence"/>
</dbReference>
<feature type="compositionally biased region" description="Low complexity" evidence="5">
    <location>
        <begin position="28"/>
        <end position="40"/>
    </location>
</feature>
<proteinExistence type="inferred from homology"/>
<sequence length="360" mass="39113">MKITRRSLIGFGAGFAIAVTAGCGNQSTTTEAGGNETATSSEPSGEVNLYSSRHYDSDQELYDNFTKETGIKVNLIEGKAAELIERIESEGENSPADVLITVDVGNLWKAEQEGILQPVSSSVLESTVPANFRDSEGSWFALTKRARVIIYNKENVKPGELSTYEDLADPKWKGRICMRSSDNIYNQSLVASVVEKAGEEKAEEWLKGLVANFARSPEGNDVGQIKSVASGECDISLVNTYYVARLKQSDEAENQEIVEKIGVFFPNQEEEGTHVNISGAGVAVNAPNQENAVQFLEYLTTPEAQEVFANANNEYPVVIGAESNEVVEGLGEFQESSLDVKAYGEKNAAAVQLMDRAGWK</sequence>
<dbReference type="GO" id="GO:0006826">
    <property type="term" value="P:iron ion transport"/>
    <property type="evidence" value="ECO:0007669"/>
    <property type="project" value="UniProtKB-KW"/>
</dbReference>
<dbReference type="InterPro" id="IPR006311">
    <property type="entry name" value="TAT_signal"/>
</dbReference>
<accession>A0A8J7B8X8</accession>
<keyword evidence="2" id="KW-0410">Iron transport</keyword>
<name>A0A8J7B8X8_9CYAN</name>
<feature type="region of interest" description="Disordered" evidence="5">
    <location>
        <begin position="28"/>
        <end position="47"/>
    </location>
</feature>
<dbReference type="PROSITE" id="PS51318">
    <property type="entry name" value="TAT"/>
    <property type="match status" value="1"/>
</dbReference>
<dbReference type="GO" id="GO:0030288">
    <property type="term" value="C:outer membrane-bounded periplasmic space"/>
    <property type="evidence" value="ECO:0007669"/>
    <property type="project" value="TreeGrafter"/>
</dbReference>
<dbReference type="RefSeq" id="WP_194028506.1">
    <property type="nucleotide sequence ID" value="NZ_JADEWZ010000006.1"/>
</dbReference>
<dbReference type="PIRSF" id="PIRSF002825">
    <property type="entry name" value="CfbpA"/>
    <property type="match status" value="1"/>
</dbReference>
<feature type="chain" id="PRO_5035265903" evidence="6">
    <location>
        <begin position="22"/>
        <end position="360"/>
    </location>
</feature>
<reference evidence="7" key="1">
    <citation type="submission" date="2020-10" db="EMBL/GenBank/DDBJ databases">
        <authorList>
            <person name="Castelo-Branco R."/>
            <person name="Eusebio N."/>
            <person name="Adriana R."/>
            <person name="Vieira A."/>
            <person name="Brugerolle De Fraissinette N."/>
            <person name="Rezende De Castro R."/>
            <person name="Schneider M.P."/>
            <person name="Vasconcelos V."/>
            <person name="Leao P.N."/>
        </authorList>
    </citation>
    <scope>NUCLEOTIDE SEQUENCE</scope>
    <source>
        <strain evidence="7">LEGE 07157</strain>
    </source>
</reference>
<keyword evidence="4" id="KW-0479">Metal-binding</keyword>
<evidence type="ECO:0000256" key="1">
    <source>
        <dbReference type="ARBA" id="ARBA00008520"/>
    </source>
</evidence>
<keyword evidence="8" id="KW-1185">Reference proteome</keyword>
<gene>
    <name evidence="7" type="ORF">IQ249_05865</name>
</gene>
<feature type="signal peptide" evidence="6">
    <location>
        <begin position="1"/>
        <end position="21"/>
    </location>
</feature>